<dbReference type="EMBL" id="ML739436">
    <property type="protein sequence ID" value="KAE8348610.1"/>
    <property type="molecule type" value="Genomic_DNA"/>
</dbReference>
<evidence type="ECO:0000256" key="1">
    <source>
        <dbReference type="SAM" id="MobiDB-lite"/>
    </source>
</evidence>
<protein>
    <submittedName>
        <fullName evidence="3">Uncharacterized protein</fullName>
    </submittedName>
</protein>
<evidence type="ECO:0000313" key="4">
    <source>
        <dbReference type="Proteomes" id="UP000327118"/>
    </source>
</evidence>
<sequence>MHSSESISEMTESLSTTKKRKKKKMKERNGNFFFVYLPSVNTMNVPARLFFHSIYTLFCFVVYCSLQVPLFTS</sequence>
<feature type="transmembrane region" description="Helical" evidence="2">
    <location>
        <begin position="53"/>
        <end position="72"/>
    </location>
</feature>
<feature type="compositionally biased region" description="Polar residues" evidence="1">
    <location>
        <begin position="1"/>
        <end position="16"/>
    </location>
</feature>
<feature type="region of interest" description="Disordered" evidence="1">
    <location>
        <begin position="1"/>
        <end position="25"/>
    </location>
</feature>
<keyword evidence="2" id="KW-0472">Membrane</keyword>
<keyword evidence="2" id="KW-0812">Transmembrane</keyword>
<gene>
    <name evidence="3" type="ORF">BDV28DRAFT_84429</name>
</gene>
<reference evidence="4" key="1">
    <citation type="submission" date="2019-04" db="EMBL/GenBank/DDBJ databases">
        <title>Friends and foes A comparative genomics studyof 23 Aspergillus species from section Flavi.</title>
        <authorList>
            <consortium name="DOE Joint Genome Institute"/>
            <person name="Kjaerbolling I."/>
            <person name="Vesth T."/>
            <person name="Frisvad J.C."/>
            <person name="Nybo J.L."/>
            <person name="Theobald S."/>
            <person name="Kildgaard S."/>
            <person name="Isbrandt T."/>
            <person name="Kuo A."/>
            <person name="Sato A."/>
            <person name="Lyhne E.K."/>
            <person name="Kogle M.E."/>
            <person name="Wiebenga A."/>
            <person name="Kun R.S."/>
            <person name="Lubbers R.J."/>
            <person name="Makela M.R."/>
            <person name="Barry K."/>
            <person name="Chovatia M."/>
            <person name="Clum A."/>
            <person name="Daum C."/>
            <person name="Haridas S."/>
            <person name="He G."/>
            <person name="LaButti K."/>
            <person name="Lipzen A."/>
            <person name="Mondo S."/>
            <person name="Riley R."/>
            <person name="Salamov A."/>
            <person name="Simmons B.A."/>
            <person name="Magnuson J.K."/>
            <person name="Henrissat B."/>
            <person name="Mortensen U.H."/>
            <person name="Larsen T.O."/>
            <person name="Devries R.P."/>
            <person name="Grigoriev I.V."/>
            <person name="Machida M."/>
            <person name="Baker S.E."/>
            <person name="Andersen M.R."/>
        </authorList>
    </citation>
    <scope>NUCLEOTIDE SEQUENCE [LARGE SCALE GENOMIC DNA]</scope>
    <source>
        <strain evidence="4">CBS 553.77</strain>
    </source>
</reference>
<keyword evidence="2" id="KW-1133">Transmembrane helix</keyword>
<name>A0A5N6YY64_9EURO</name>
<dbReference type="Proteomes" id="UP000327118">
    <property type="component" value="Unassembled WGS sequence"/>
</dbReference>
<proteinExistence type="predicted"/>
<accession>A0A5N6YY64</accession>
<evidence type="ECO:0000256" key="2">
    <source>
        <dbReference type="SAM" id="Phobius"/>
    </source>
</evidence>
<evidence type="ECO:0000313" key="3">
    <source>
        <dbReference type="EMBL" id="KAE8348610.1"/>
    </source>
</evidence>
<organism evidence="3 4">
    <name type="scientific">Aspergillus coremiiformis</name>
    <dbReference type="NCBI Taxonomy" id="138285"/>
    <lineage>
        <taxon>Eukaryota</taxon>
        <taxon>Fungi</taxon>
        <taxon>Dikarya</taxon>
        <taxon>Ascomycota</taxon>
        <taxon>Pezizomycotina</taxon>
        <taxon>Eurotiomycetes</taxon>
        <taxon>Eurotiomycetidae</taxon>
        <taxon>Eurotiales</taxon>
        <taxon>Aspergillaceae</taxon>
        <taxon>Aspergillus</taxon>
        <taxon>Aspergillus subgen. Circumdati</taxon>
    </lineage>
</organism>
<dbReference type="AlphaFoldDB" id="A0A5N6YY64"/>
<keyword evidence="4" id="KW-1185">Reference proteome</keyword>